<keyword evidence="3" id="KW-1185">Reference proteome</keyword>
<name>A0A2G8S1K4_9APHY</name>
<sequence length="560" mass="60467">MAEYQSAPPLAPALRSTAPRAGPCDYQTLLHGACPLDVSDRPPSLSPVESRRRRREEHRESLQTLVGTPPRPLILPTLREEDWSVSPLIRTGTLTPALVKAGTLRLPPACLRDNRYSRLRDTVPCRTLGGLDQSGAGRFIAQPVPTRDVRTCHNHLSDIEAEAAAPGSPTISDRDSTPSCPEWIRPYLSAFREQSKQEWNVYRPQTGLVAVSSISPSSSSSRGATPFPVIVVQSCNDPPSSRPDSPGSMYSVTEDLSYEDGPSLSSSTGPPQYTPCVVLTSRGERVSSREGNATEDSSFVTGPAGSDMVSPVKFYFPTLPTFGESAYLQVPSASCDSSGRVEEIDEEPRQTQTSSRTQSNAAEEPVGLQRFPTFKAKNTQDLSGDVGSALTSDMPSGTGRGQVITAAVGLGLSSDPKFSSVSASNDSHKVPAKGDPNLEPHSWLNYGDDSIRDSTVRFSEVLGHYGCSILSSDSVYSDTSFVSMQSSQRTSSGGSSDSHFREIIDLYRRRDTDDEVSSLHQALDGWVNAVTRKEAVRLGLGSNLPYGPLRHDYASRHSTV</sequence>
<comment type="caution">
    <text evidence="2">The sequence shown here is derived from an EMBL/GenBank/DDBJ whole genome shotgun (WGS) entry which is preliminary data.</text>
</comment>
<dbReference type="AlphaFoldDB" id="A0A2G8S1K4"/>
<dbReference type="OrthoDB" id="2758629at2759"/>
<feature type="region of interest" description="Disordered" evidence="1">
    <location>
        <begin position="231"/>
        <end position="304"/>
    </location>
</feature>
<accession>A0A2G8S1K4</accession>
<evidence type="ECO:0000313" key="3">
    <source>
        <dbReference type="Proteomes" id="UP000230002"/>
    </source>
</evidence>
<evidence type="ECO:0000313" key="2">
    <source>
        <dbReference type="EMBL" id="PIL27631.1"/>
    </source>
</evidence>
<feature type="compositionally biased region" description="Low complexity" evidence="1">
    <location>
        <begin position="237"/>
        <end position="248"/>
    </location>
</feature>
<dbReference type="Proteomes" id="UP000230002">
    <property type="component" value="Unassembled WGS sequence"/>
</dbReference>
<feature type="compositionally biased region" description="Polar residues" evidence="1">
    <location>
        <begin position="289"/>
        <end position="300"/>
    </location>
</feature>
<gene>
    <name evidence="2" type="ORF">GSI_10783</name>
</gene>
<feature type="compositionally biased region" description="Polar residues" evidence="1">
    <location>
        <begin position="350"/>
        <end position="361"/>
    </location>
</feature>
<protein>
    <submittedName>
        <fullName evidence="2">Uncharacterized protein</fullName>
    </submittedName>
</protein>
<reference evidence="2 3" key="1">
    <citation type="journal article" date="2015" name="Sci. Rep.">
        <title>Chromosome-level genome map provides insights into diverse defense mechanisms in the medicinal fungus Ganoderma sinense.</title>
        <authorList>
            <person name="Zhu Y."/>
            <person name="Xu J."/>
            <person name="Sun C."/>
            <person name="Zhou S."/>
            <person name="Xu H."/>
            <person name="Nelson D.R."/>
            <person name="Qian J."/>
            <person name="Song J."/>
            <person name="Luo H."/>
            <person name="Xiang L."/>
            <person name="Li Y."/>
            <person name="Xu Z."/>
            <person name="Ji A."/>
            <person name="Wang L."/>
            <person name="Lu S."/>
            <person name="Hayward A."/>
            <person name="Sun W."/>
            <person name="Li X."/>
            <person name="Schwartz D.C."/>
            <person name="Wang Y."/>
            <person name="Chen S."/>
        </authorList>
    </citation>
    <scope>NUCLEOTIDE SEQUENCE [LARGE SCALE GENOMIC DNA]</scope>
    <source>
        <strain evidence="2 3">ZZ0214-1</strain>
    </source>
</reference>
<organism evidence="2 3">
    <name type="scientific">Ganoderma sinense ZZ0214-1</name>
    <dbReference type="NCBI Taxonomy" id="1077348"/>
    <lineage>
        <taxon>Eukaryota</taxon>
        <taxon>Fungi</taxon>
        <taxon>Dikarya</taxon>
        <taxon>Basidiomycota</taxon>
        <taxon>Agaricomycotina</taxon>
        <taxon>Agaricomycetes</taxon>
        <taxon>Polyporales</taxon>
        <taxon>Polyporaceae</taxon>
        <taxon>Ganoderma</taxon>
    </lineage>
</organism>
<feature type="region of interest" description="Disordered" evidence="1">
    <location>
        <begin position="35"/>
        <end position="73"/>
    </location>
</feature>
<proteinExistence type="predicted"/>
<feature type="region of interest" description="Disordered" evidence="1">
    <location>
        <begin position="338"/>
        <end position="363"/>
    </location>
</feature>
<evidence type="ECO:0000256" key="1">
    <source>
        <dbReference type="SAM" id="MobiDB-lite"/>
    </source>
</evidence>
<dbReference type="EMBL" id="AYKW01000034">
    <property type="protein sequence ID" value="PIL27631.1"/>
    <property type="molecule type" value="Genomic_DNA"/>
</dbReference>